<organism evidence="1 2">
    <name type="scientific">Actinophytocola algeriensis</name>
    <dbReference type="NCBI Taxonomy" id="1768010"/>
    <lineage>
        <taxon>Bacteria</taxon>
        <taxon>Bacillati</taxon>
        <taxon>Actinomycetota</taxon>
        <taxon>Actinomycetes</taxon>
        <taxon>Pseudonocardiales</taxon>
        <taxon>Pseudonocardiaceae</taxon>
    </lineage>
</organism>
<dbReference type="PANTHER" id="PTHR31793:SF24">
    <property type="entry name" value="LONG-CHAIN ACYL-COA THIOESTERASE FADM"/>
    <property type="match status" value="1"/>
</dbReference>
<comment type="caution">
    <text evidence="1">The sequence shown here is derived from an EMBL/GenBank/DDBJ whole genome shotgun (WGS) entry which is preliminary data.</text>
</comment>
<dbReference type="Proteomes" id="UP000520767">
    <property type="component" value="Unassembled WGS sequence"/>
</dbReference>
<dbReference type="CDD" id="cd00586">
    <property type="entry name" value="4HBT"/>
    <property type="match status" value="1"/>
</dbReference>
<dbReference type="EC" id="3.1.2.-" evidence="1"/>
<dbReference type="SUPFAM" id="SSF54637">
    <property type="entry name" value="Thioesterase/thiol ester dehydrase-isomerase"/>
    <property type="match status" value="1"/>
</dbReference>
<sequence>MGVFIAEVQPRWSDMDSYGHVNHANTVTLLEEARVALLFTEGARHGAEGMARGVVVAKLSVDYLMPIIADGNPVRVSVSVSDMRHAAFTLDYRVHSGPLEEMAAVTAQTLMVPYDTASGRPRRLTEGERDFLAAYRSGSNGA</sequence>
<protein>
    <submittedName>
        <fullName evidence="1">Acyl-CoA thioester hydrolase</fullName>
        <ecNumber evidence="1">3.1.2.-</ecNumber>
    </submittedName>
</protein>
<evidence type="ECO:0000313" key="1">
    <source>
        <dbReference type="EMBL" id="MBB4904583.1"/>
    </source>
</evidence>
<dbReference type="EMBL" id="JACHJQ010000001">
    <property type="protein sequence ID" value="MBB4904583.1"/>
    <property type="molecule type" value="Genomic_DNA"/>
</dbReference>
<dbReference type="AlphaFoldDB" id="A0A7W7Q0G0"/>
<accession>A0A7W7Q0G0</accession>
<dbReference type="PANTHER" id="PTHR31793">
    <property type="entry name" value="4-HYDROXYBENZOYL-COA THIOESTERASE FAMILY MEMBER"/>
    <property type="match status" value="1"/>
</dbReference>
<dbReference type="InterPro" id="IPR050563">
    <property type="entry name" value="4-hydroxybenzoyl-CoA_TE"/>
</dbReference>
<dbReference type="Pfam" id="PF13279">
    <property type="entry name" value="4HBT_2"/>
    <property type="match status" value="1"/>
</dbReference>
<dbReference type="GO" id="GO:0047617">
    <property type="term" value="F:fatty acyl-CoA hydrolase activity"/>
    <property type="evidence" value="ECO:0007669"/>
    <property type="project" value="TreeGrafter"/>
</dbReference>
<proteinExistence type="predicted"/>
<gene>
    <name evidence="1" type="ORF">FHR82_000793</name>
</gene>
<dbReference type="InterPro" id="IPR029069">
    <property type="entry name" value="HotDog_dom_sf"/>
</dbReference>
<keyword evidence="1" id="KW-0378">Hydrolase</keyword>
<name>A0A7W7Q0G0_9PSEU</name>
<dbReference type="Gene3D" id="3.10.129.10">
    <property type="entry name" value="Hotdog Thioesterase"/>
    <property type="match status" value="1"/>
</dbReference>
<evidence type="ECO:0000313" key="2">
    <source>
        <dbReference type="Proteomes" id="UP000520767"/>
    </source>
</evidence>
<dbReference type="RefSeq" id="WP_311770858.1">
    <property type="nucleotide sequence ID" value="NZ_JACHJQ010000001.1"/>
</dbReference>
<keyword evidence="2" id="KW-1185">Reference proteome</keyword>
<reference evidence="1 2" key="1">
    <citation type="submission" date="2020-08" db="EMBL/GenBank/DDBJ databases">
        <title>Genomic Encyclopedia of Type Strains, Phase III (KMG-III): the genomes of soil and plant-associated and newly described type strains.</title>
        <authorList>
            <person name="Whitman W."/>
        </authorList>
    </citation>
    <scope>NUCLEOTIDE SEQUENCE [LARGE SCALE GENOMIC DNA]</scope>
    <source>
        <strain evidence="1 2">CECT 8960</strain>
    </source>
</reference>